<dbReference type="InterPro" id="IPR032331">
    <property type="entry name" value="DUF4856"/>
</dbReference>
<organism evidence="1 2">
    <name type="scientific">Ornithobacterium rhinotracheale (strain ATCC 51463 / DSM 15997 / CCUG 23171 / CIP 104009 / LMG 9086)</name>
    <dbReference type="NCBI Taxonomy" id="867902"/>
    <lineage>
        <taxon>Bacteria</taxon>
        <taxon>Pseudomonadati</taxon>
        <taxon>Bacteroidota</taxon>
        <taxon>Flavobacteriia</taxon>
        <taxon>Flavobacteriales</taxon>
        <taxon>Weeksellaceae</taxon>
        <taxon>Ornithobacterium</taxon>
    </lineage>
</organism>
<dbReference type="Proteomes" id="UP000006051">
    <property type="component" value="Chromosome"/>
</dbReference>
<dbReference type="GeneID" id="97257255"/>
<dbReference type="EMBL" id="CP003283">
    <property type="protein sequence ID" value="AFL96720.1"/>
    <property type="molecule type" value="Genomic_DNA"/>
</dbReference>
<evidence type="ECO:0000313" key="2">
    <source>
        <dbReference type="Proteomes" id="UP000006051"/>
    </source>
</evidence>
<dbReference type="GeneID" id="71569549"/>
<proteinExistence type="predicted"/>
<reference evidence="1 2" key="1">
    <citation type="submission" date="2012-06" db="EMBL/GenBank/DDBJ databases">
        <title>The complete genome of Ornithobacterium rhinotracheale DSM 15997.</title>
        <authorList>
            <consortium name="US DOE Joint Genome Institute (JGI-PGF)"/>
            <person name="Lucas S."/>
            <person name="Copeland A."/>
            <person name="Lapidus A."/>
            <person name="Goodwin L."/>
            <person name="Pitluck S."/>
            <person name="Peters L."/>
            <person name="Mikhailova N."/>
            <person name="Teshima H."/>
            <person name="Kyrpides N."/>
            <person name="Mavromatis K."/>
            <person name="Pagani I."/>
            <person name="Ivanova N."/>
            <person name="Ovchinnikova G."/>
            <person name="Zeytun A."/>
            <person name="Detter J.C."/>
            <person name="Han C."/>
            <person name="Land M."/>
            <person name="Hauser L."/>
            <person name="Markowitz V."/>
            <person name="Cheng J.-F."/>
            <person name="Hugenholtz P."/>
            <person name="Woyke T."/>
            <person name="Wu D."/>
            <person name="Lang E."/>
            <person name="Kopitz M."/>
            <person name="Brambilla E."/>
            <person name="Klenk H.-P."/>
            <person name="Eisen J.A."/>
        </authorList>
    </citation>
    <scope>NUCLEOTIDE SEQUENCE [LARGE SCALE GENOMIC DNA]</scope>
    <source>
        <strain evidence="2">ATCC 51463 / DSM 15997 / CCUG 23171 / LMG 9086</strain>
    </source>
</reference>
<sequence>MKKGIILAFLAGAVCLTSCNSNDDDNNRVEPPVKKEVLEANDAQLFNQELAKFKETAGFKKASAEVAIAAKINGDYESSSPEQLVRLFTDLAPYVGQAEQFKQWLQKSKENQTEVAVDGKAGYLGKRIVDAKGVETFMLYKKGITGGLQIHNITEGIKSIKQGKDVQNNLNVVMGYLFGVDDFTLTTGKDGKYKLVVNNDEKARPKNELLRYINQVSEKPNTPILANIVSAVNTASTNIKDPKKLNQSLDVISESVAKILALRAVHYFDEFVDDLSSEDKRVTAVHEMSEGLGFVYGLQFTYNPATGKPYFSNQEVTDYVNSIDFWKADEAKEKLSEIANELAKRLKFNRKDA</sequence>
<keyword evidence="2" id="KW-1185">Reference proteome</keyword>
<gene>
    <name evidence="1" type="ordered locus">Ornrh_0515</name>
</gene>
<dbReference type="AlphaFoldDB" id="I3ZYD6"/>
<dbReference type="STRING" id="867902.Ornrh_0515"/>
<dbReference type="KEGG" id="orh:Ornrh_0515"/>
<name>I3ZYD6_ORNRL</name>
<dbReference type="PATRIC" id="fig|867902.3.peg.502"/>
<protein>
    <recommendedName>
        <fullName evidence="3">DUF4856 domain-containing protein</fullName>
    </recommendedName>
</protein>
<accession>I3ZYD6</accession>
<evidence type="ECO:0008006" key="3">
    <source>
        <dbReference type="Google" id="ProtNLM"/>
    </source>
</evidence>
<evidence type="ECO:0000313" key="1">
    <source>
        <dbReference type="EMBL" id="AFL96720.1"/>
    </source>
</evidence>
<dbReference type="HOGENOM" id="CLU_784900_0_0_10"/>
<dbReference type="RefSeq" id="WP_014790341.1">
    <property type="nucleotide sequence ID" value="NC_018016.1"/>
</dbReference>
<dbReference type="Pfam" id="PF16148">
    <property type="entry name" value="DUF4856"/>
    <property type="match status" value="1"/>
</dbReference>